<dbReference type="AlphaFoldDB" id="A0A1A8XJT8"/>
<dbReference type="RefSeq" id="WP_186406119.1">
    <property type="nucleotide sequence ID" value="NZ_FLQX01000084.1"/>
</dbReference>
<organism evidence="1 2">
    <name type="scientific">Candidatus Accumulibacter aalborgensis</name>
    <dbReference type="NCBI Taxonomy" id="1860102"/>
    <lineage>
        <taxon>Bacteria</taxon>
        <taxon>Pseudomonadati</taxon>
        <taxon>Pseudomonadota</taxon>
        <taxon>Betaproteobacteria</taxon>
        <taxon>Candidatus Accumulibacter</taxon>
    </lineage>
</organism>
<dbReference type="STRING" id="1860102.ACCAA_1740001"/>
<keyword evidence="2" id="KW-1185">Reference proteome</keyword>
<proteinExistence type="predicted"/>
<protein>
    <submittedName>
        <fullName evidence="1">Uncharacterized protein</fullName>
    </submittedName>
</protein>
<evidence type="ECO:0000313" key="1">
    <source>
        <dbReference type="EMBL" id="SBT04662.1"/>
    </source>
</evidence>
<name>A0A1A8XJT8_9PROT</name>
<evidence type="ECO:0000313" key="2">
    <source>
        <dbReference type="Proteomes" id="UP000199169"/>
    </source>
</evidence>
<sequence>MINPERKLVPLDLIFDYPVRWSRFEVLRDLVQNFYDAVQYQEWDKRFSFETTGGVLCLKAEGVGFSYDWLIPIGASTKRENGGSYAGYFGEGFKIASLCAVRDHDWQVELCSRNWDLRVTSADVSVDSRQLKSLAYLVGKRENNSSDTLLRLYPFSDLALLQCVLLSFYYPSNPLFGIKIWESSEVAAYLRSPEQKPIGYPATYGDSGPGIVFAGYQALGSFPYPLVFCLHDHHQIDRERRNLYKMDVIKIISKVACKLPAKASATVLEAIKSRWHDYPRRKYDFESWHPIVGVLVNNVAKSAEDTRSWKEQYPHLLIAPVVKRSNIPEYNRRRQARDWLRNSGRRYQLVQEGFAKLGYPALEQICEAEGGFSLVRQTTPDECKRIAVLEELALALLPELFEKIKLPPCMIIKSDRSVWQGMTSCVPINRSQQRCYGEVIRYHLPYIAMKEWLLSDDSFGDATSTYLHELAHMFGGDRSASFSNILSVFMAIALSKSVLIAQWQKRWEKAYLADG</sequence>
<reference evidence="2" key="1">
    <citation type="submission" date="2016-06" db="EMBL/GenBank/DDBJ databases">
        <authorList>
            <person name="McIlroy S.J."/>
            <person name="Karst S.M."/>
            <person name="Albertsen M."/>
        </authorList>
    </citation>
    <scope>NUCLEOTIDE SEQUENCE [LARGE SCALE GENOMIC DNA]</scope>
</reference>
<accession>A0A1A8XJT8</accession>
<gene>
    <name evidence="1" type="ORF">ACCAA_1740001</name>
</gene>
<dbReference type="EMBL" id="FLQX01000084">
    <property type="protein sequence ID" value="SBT04662.1"/>
    <property type="molecule type" value="Genomic_DNA"/>
</dbReference>
<dbReference type="Proteomes" id="UP000199169">
    <property type="component" value="Unassembled WGS sequence"/>
</dbReference>